<protein>
    <recommendedName>
        <fullName evidence="9">Alpha-2-macroglobulin</fullName>
    </recommendedName>
</protein>
<evidence type="ECO:0000259" key="6">
    <source>
        <dbReference type="SMART" id="SM01360"/>
    </source>
</evidence>
<dbReference type="InterPro" id="IPR026284">
    <property type="entry name" value="A2MG_proteobact"/>
</dbReference>
<dbReference type="InterPro" id="IPR002890">
    <property type="entry name" value="MG2"/>
</dbReference>
<dbReference type="SUPFAM" id="SSF48239">
    <property type="entry name" value="Terpenoid cyclases/Protein prenyltransferases"/>
    <property type="match status" value="1"/>
</dbReference>
<keyword evidence="2 4" id="KW-0732">Signal</keyword>
<accession>A0A248JNT6</accession>
<evidence type="ECO:0000259" key="5">
    <source>
        <dbReference type="SMART" id="SM01359"/>
    </source>
</evidence>
<dbReference type="InterPro" id="IPR021868">
    <property type="entry name" value="Alpha_2_Macroglob_MG3"/>
</dbReference>
<feature type="domain" description="Alpha-2-macroglobulin bait region" evidence="5">
    <location>
        <begin position="732"/>
        <end position="874"/>
    </location>
</feature>
<dbReference type="Pfam" id="PF11974">
    <property type="entry name" value="bMG3"/>
    <property type="match status" value="1"/>
</dbReference>
<feature type="domain" description="Alpha-2-macroglobulin" evidence="6">
    <location>
        <begin position="936"/>
        <end position="1025"/>
    </location>
</feature>
<evidence type="ECO:0000256" key="3">
    <source>
        <dbReference type="SAM" id="MobiDB-lite"/>
    </source>
</evidence>
<dbReference type="RefSeq" id="WP_088871047.1">
    <property type="nucleotide sequence ID" value="NZ_CP022110.1"/>
</dbReference>
<dbReference type="Pfam" id="PF07703">
    <property type="entry name" value="A2M_BRD"/>
    <property type="match status" value="1"/>
</dbReference>
<dbReference type="KEGG" id="nao:Y958_04430"/>
<feature type="compositionally biased region" description="Acidic residues" evidence="3">
    <location>
        <begin position="1556"/>
        <end position="1571"/>
    </location>
</feature>
<dbReference type="InterPro" id="IPR001599">
    <property type="entry name" value="Macroglobln_a2"/>
</dbReference>
<dbReference type="InterPro" id="IPR041203">
    <property type="entry name" value="Bact_A2M_MG5"/>
</dbReference>
<dbReference type="GO" id="GO:0004866">
    <property type="term" value="F:endopeptidase inhibitor activity"/>
    <property type="evidence" value="ECO:0007669"/>
    <property type="project" value="InterPro"/>
</dbReference>
<dbReference type="InterPro" id="IPR047565">
    <property type="entry name" value="Alpha-macroglob_thiol-ester_cl"/>
</dbReference>
<dbReference type="Pfam" id="PF17972">
    <property type="entry name" value="bMG5"/>
    <property type="match status" value="1"/>
</dbReference>
<dbReference type="EMBL" id="CP022110">
    <property type="protein sequence ID" value="ASG20150.1"/>
    <property type="molecule type" value="Genomic_DNA"/>
</dbReference>
<dbReference type="Pfam" id="PF00207">
    <property type="entry name" value="A2M"/>
    <property type="match status" value="1"/>
</dbReference>
<evidence type="ECO:0000256" key="4">
    <source>
        <dbReference type="SAM" id="SignalP"/>
    </source>
</evidence>
<dbReference type="Gene3D" id="2.60.40.1930">
    <property type="match status" value="1"/>
</dbReference>
<feature type="region of interest" description="Disordered" evidence="3">
    <location>
        <begin position="1552"/>
        <end position="1573"/>
    </location>
</feature>
<proteinExistence type="inferred from homology"/>
<evidence type="ECO:0000313" key="7">
    <source>
        <dbReference type="EMBL" id="ASG20150.1"/>
    </source>
</evidence>
<dbReference type="SMART" id="SM01359">
    <property type="entry name" value="A2M_N_2"/>
    <property type="match status" value="1"/>
</dbReference>
<reference evidence="7 8" key="1">
    <citation type="submission" date="2017-06" db="EMBL/GenBank/DDBJ databases">
        <title>Complete genome sequence of Nitrospirillum amazonense strain CBAmC, an endophytic nitrogen-fixing and plant growth-promoting bacterium, isolated from sugarcane.</title>
        <authorList>
            <person name="Schwab S."/>
            <person name="dos Santos Teixeira K.R."/>
            <person name="Simoes Araujo J.L."/>
            <person name="Soares Vidal M."/>
            <person name="Borges de Freitas H.R."/>
            <person name="Rivello Crivelaro A.L."/>
            <person name="Bueno de Camargo Nunes A."/>
            <person name="dos Santos C.M."/>
            <person name="Palmeira da Silva Rosa D."/>
            <person name="da Silva Padilha D."/>
            <person name="da Silva E."/>
            <person name="Araujo Terra L."/>
            <person name="Soares Mendes V."/>
            <person name="Farinelli L."/>
            <person name="Magalhaes Cruz L."/>
            <person name="Baldani J.I."/>
        </authorList>
    </citation>
    <scope>NUCLEOTIDE SEQUENCE [LARGE SCALE GENOMIC DNA]</scope>
    <source>
        <strain evidence="7 8">CBAmC</strain>
    </source>
</reference>
<feature type="chain" id="PRO_5012196705" description="Alpha-2-macroglobulin" evidence="4">
    <location>
        <begin position="30"/>
        <end position="1621"/>
    </location>
</feature>
<evidence type="ECO:0000313" key="8">
    <source>
        <dbReference type="Proteomes" id="UP000197153"/>
    </source>
</evidence>
<dbReference type="InterPro" id="IPR051802">
    <property type="entry name" value="YfhM-like"/>
</dbReference>
<comment type="similarity">
    <text evidence="1">Belongs to the protease inhibitor I39 (alpha-2-macroglobulin) family. Bacterial alpha-2-macroglobulin subfamily.</text>
</comment>
<evidence type="ECO:0008006" key="9">
    <source>
        <dbReference type="Google" id="ProtNLM"/>
    </source>
</evidence>
<evidence type="ECO:0000256" key="1">
    <source>
        <dbReference type="ARBA" id="ARBA00010556"/>
    </source>
</evidence>
<gene>
    <name evidence="7" type="ORF">Y958_04430</name>
</gene>
<dbReference type="InterPro" id="IPR041462">
    <property type="entry name" value="Bact_A2M_MG6"/>
</dbReference>
<dbReference type="PANTHER" id="PTHR40094">
    <property type="entry name" value="ALPHA-2-MACROGLOBULIN HOMOLOG"/>
    <property type="match status" value="1"/>
</dbReference>
<dbReference type="Pfam" id="PF17962">
    <property type="entry name" value="bMG6"/>
    <property type="match status" value="1"/>
</dbReference>
<dbReference type="Proteomes" id="UP000197153">
    <property type="component" value="Chromosome 1"/>
</dbReference>
<dbReference type="Pfam" id="PF01835">
    <property type="entry name" value="MG2"/>
    <property type="match status" value="1"/>
</dbReference>
<dbReference type="PANTHER" id="PTHR40094:SF1">
    <property type="entry name" value="UBIQUITIN DOMAIN-CONTAINING PROTEIN"/>
    <property type="match status" value="1"/>
</dbReference>
<keyword evidence="8" id="KW-1185">Reference proteome</keyword>
<dbReference type="Gene3D" id="1.50.10.20">
    <property type="match status" value="1"/>
</dbReference>
<dbReference type="SMART" id="SM01360">
    <property type="entry name" value="A2M"/>
    <property type="match status" value="1"/>
</dbReference>
<dbReference type="InterPro" id="IPR049120">
    <property type="entry name" value="A2M_bMG2"/>
</dbReference>
<evidence type="ECO:0000256" key="2">
    <source>
        <dbReference type="ARBA" id="ARBA00022729"/>
    </source>
</evidence>
<dbReference type="Pfam" id="PF21142">
    <property type="entry name" value="A2M_bMG2"/>
    <property type="match status" value="1"/>
</dbReference>
<dbReference type="InterPro" id="IPR041246">
    <property type="entry name" value="Bact_MG10"/>
</dbReference>
<dbReference type="InterPro" id="IPR008930">
    <property type="entry name" value="Terpenoid_cyclase/PrenylTrfase"/>
</dbReference>
<dbReference type="SMART" id="SM01419">
    <property type="entry name" value="Thiol-ester_cl"/>
    <property type="match status" value="1"/>
</dbReference>
<sequence length="1621" mass="170603">MRRCVAFVARLVTAVLALAVPFVCPTALAAGPLAPSGNLAQSDTDATGACVWFNGALAENHGDLSGFVAVEPAGDVAVTANDRQLCVSGLEPGKAYTVTVRAGLPAADGNTLPRNLTFHLTMHDLPGSVRIAGTGYVLPRVGNAGVAVETVNIARVTLGLYRAPETALANLSLNQDPTGWSVESLVNDKVRPVWTGTMETKGAQNKRTITNFPLDQVLKDRQPGAYLLVVEDEKLAKDRDNTTYDQREARTAARWLVETDMALTALTGGDGLTVVARSLAKATPLAGARVVLLAHDSGTLGEAKTDGDGIARFPIGLLRGKGGARPALVEAFAGGPSLIPFASTPADFAALSLERAAFDFSARGADGRPDPGPLDAYVYTERGVYRPGETVHAAFVLRDAQIRTAAVDMVAAVVRRSDGVEAAHLTAKLSSGAGTVDIPISAAAPRGEWTINLYVAGGDAVVGSGTFDVQDFVPERLKVAIGKPATPALAAGQPATMPVEARFLYGAAAGDLPVGGEVRLERDPKPFAKWSDFAFGRDDDKFEPQTAPAVDTHTDGAGKAAVEFPVPEAGTATAPLHAVITAAVVEPGGRVTRDQMALPVTYRAGFVGIRPLFANHRVREGGSADFDILAVDATGVPQAAKGVRYVLAQADRHYTWYRSGFQWSYKTSVQYRPVANGTLDLDGAKPARISQRLEWGEYRLLVENPATGAVTTQSFYSGWYMAGASTDAPDVVPSALDKAAYAAGETAHLRIEPPFAGQMQVAVAGQEVRILATRATGAEPVTVDIPVKAEWGAGAYALISFIRPADKDVGHQPVRAVGLAWIPVDSGAKALAVSIDTPKTLRPRQKVDVQVTAAGAKAGAHVTVAAVDEGILQLTRFRSPDPLAHFFAKRKLGAEMRDDYGRLLESQAGQTGVLRQGGDGGSPGGVGLPVVPTRTVALFSGLVALDDKGHAKVTLDIPDFNGSLRLMAVALDKDRMGMAEGAMTVRDPVVAEVILPRFLAPNDTAAGTLLLHNLEGAAGDYRVTLTADGALKLAGDAKRTVTLASGQRVVQPVALAGGPAGIGGLTLSVEGPGGLRLERSWPITIRPAEAPIVMAEQRQQAPGEAYTLPPNLLDLFLPGTGSVALSYSNLPGIDVPGLMKDLDLYPYGCTEQTTSRALPLVAFRDLARQLGLDGNVKDPDNRVNTAIDRLLQRQDSTGEFGLWSAGDGLGGPWLQMYVFDFLTRARAAGYFVPDVAMQSLADWVTQATDRGVDARGADGEAVVYGQYLLARGGHATPANLRYIHDVTAEQLSNGPLAYAQLGAALLAAGDKARAEVAFERARKRLGQGSHDYYSSPLRDAAATLAVAAEAGNAPLQEAALHLALTGLKEPWYYNTNQKSWLLLASQAILAKGQPISLTTTGYAKAATGRALSYSPTPAQLAAGFGVVNSGTAAVWRTVQMRGVPKESPGPVSEGISLTKEVYTMDGKPAGTDHVARNTRLVVVLTGVQQQHVKRTLVTVDPLPAGWEIESVLRPAKKGAKALDWLKNLSRAAVAEARDDRFVGVLDAGQPSWIYRDEDEDEDGGGEADEDTGPSQNFRFAYVVRAVTPGQFALPPASTQDMYDPAAIARTAAGRTVVDAVP</sequence>
<feature type="signal peptide" evidence="4">
    <location>
        <begin position="1"/>
        <end position="29"/>
    </location>
</feature>
<name>A0A248JNT6_9PROT</name>
<dbReference type="PIRSF" id="PIRSF038980">
    <property type="entry name" value="A2M_bac"/>
    <property type="match status" value="1"/>
</dbReference>
<organism evidence="7 8">
    <name type="scientific">Nitrospirillum viridazoti CBAmc</name>
    <dbReference type="NCBI Taxonomy" id="1441467"/>
    <lineage>
        <taxon>Bacteria</taxon>
        <taxon>Pseudomonadati</taxon>
        <taxon>Pseudomonadota</taxon>
        <taxon>Alphaproteobacteria</taxon>
        <taxon>Rhodospirillales</taxon>
        <taxon>Azospirillaceae</taxon>
        <taxon>Nitrospirillum</taxon>
        <taxon>Nitrospirillum viridazoti</taxon>
    </lineage>
</organism>
<dbReference type="Pfam" id="PF17973">
    <property type="entry name" value="bMG10"/>
    <property type="match status" value="2"/>
</dbReference>
<dbReference type="InterPro" id="IPR011625">
    <property type="entry name" value="A2M_N_BRD"/>
</dbReference>